<dbReference type="AlphaFoldDB" id="A0A2Z5R1M7"/>
<sequence>MTITNPTTTGAWSALTQHKASLTPNLRAWFEQDPSRAQKFSFDAADLHVDLSKNLITEETVQLLLKLAKEVNLAERRDAMFTGEHINVTEDRAVLHTALRRPKGYSPPSLLMGRMSIAMFTPF</sequence>
<dbReference type="InterPro" id="IPR001672">
    <property type="entry name" value="G6P_Isomerase"/>
</dbReference>
<evidence type="ECO:0000256" key="2">
    <source>
        <dbReference type="ARBA" id="ARBA00023152"/>
    </source>
</evidence>
<organism evidence="4 5">
    <name type="scientific">Rothia aeria</name>
    <dbReference type="NCBI Taxonomy" id="172042"/>
    <lineage>
        <taxon>Bacteria</taxon>
        <taxon>Bacillati</taxon>
        <taxon>Actinomycetota</taxon>
        <taxon>Actinomycetes</taxon>
        <taxon>Micrococcales</taxon>
        <taxon>Micrococcaceae</taxon>
        <taxon>Rothia</taxon>
    </lineage>
</organism>
<evidence type="ECO:0000313" key="5">
    <source>
        <dbReference type="Proteomes" id="UP000250241"/>
    </source>
</evidence>
<dbReference type="GO" id="GO:0006094">
    <property type="term" value="P:gluconeogenesis"/>
    <property type="evidence" value="ECO:0007669"/>
    <property type="project" value="UniProtKB-KW"/>
</dbReference>
<keyword evidence="3 4" id="KW-0413">Isomerase</keyword>
<dbReference type="KEGG" id="raj:RA11412_2396"/>
<dbReference type="GO" id="GO:0051156">
    <property type="term" value="P:glucose 6-phosphate metabolic process"/>
    <property type="evidence" value="ECO:0007669"/>
    <property type="project" value="TreeGrafter"/>
</dbReference>
<dbReference type="EMBL" id="AP017895">
    <property type="protein sequence ID" value="BAV88695.1"/>
    <property type="molecule type" value="Genomic_DNA"/>
</dbReference>
<dbReference type="PANTHER" id="PTHR11469:SF1">
    <property type="entry name" value="GLUCOSE-6-PHOSPHATE ISOMERASE"/>
    <property type="match status" value="1"/>
</dbReference>
<dbReference type="GO" id="GO:0097367">
    <property type="term" value="F:carbohydrate derivative binding"/>
    <property type="evidence" value="ECO:0007669"/>
    <property type="project" value="InterPro"/>
</dbReference>
<keyword evidence="2" id="KW-0324">Glycolysis</keyword>
<dbReference type="GO" id="GO:0005829">
    <property type="term" value="C:cytosol"/>
    <property type="evidence" value="ECO:0007669"/>
    <property type="project" value="TreeGrafter"/>
</dbReference>
<dbReference type="GO" id="GO:0048029">
    <property type="term" value="F:monosaccharide binding"/>
    <property type="evidence" value="ECO:0007669"/>
    <property type="project" value="TreeGrafter"/>
</dbReference>
<dbReference type="GO" id="GO:0004347">
    <property type="term" value="F:glucose-6-phosphate isomerase activity"/>
    <property type="evidence" value="ECO:0007669"/>
    <property type="project" value="InterPro"/>
</dbReference>
<keyword evidence="1" id="KW-0312">Gluconeogenesis</keyword>
<name>A0A2Z5R1M7_9MICC</name>
<evidence type="ECO:0000256" key="3">
    <source>
        <dbReference type="ARBA" id="ARBA00023235"/>
    </source>
</evidence>
<dbReference type="PROSITE" id="PS51463">
    <property type="entry name" value="P_GLUCOSE_ISOMERASE_3"/>
    <property type="match status" value="1"/>
</dbReference>
<evidence type="ECO:0000256" key="1">
    <source>
        <dbReference type="ARBA" id="ARBA00022432"/>
    </source>
</evidence>
<gene>
    <name evidence="4" type="ORF">RA11412_2396</name>
</gene>
<dbReference type="Pfam" id="PF00342">
    <property type="entry name" value="PGI"/>
    <property type="match status" value="1"/>
</dbReference>
<dbReference type="Gene3D" id="3.40.50.10490">
    <property type="entry name" value="Glucose-6-phosphate isomerase like protein, domain 1"/>
    <property type="match status" value="1"/>
</dbReference>
<dbReference type="PANTHER" id="PTHR11469">
    <property type="entry name" value="GLUCOSE-6-PHOSPHATE ISOMERASE"/>
    <property type="match status" value="1"/>
</dbReference>
<dbReference type="GO" id="GO:0006096">
    <property type="term" value="P:glycolytic process"/>
    <property type="evidence" value="ECO:0007669"/>
    <property type="project" value="UniProtKB-KW"/>
</dbReference>
<evidence type="ECO:0000313" key="4">
    <source>
        <dbReference type="EMBL" id="BAV88695.1"/>
    </source>
</evidence>
<reference evidence="4 5" key="1">
    <citation type="submission" date="2016-10" db="EMBL/GenBank/DDBJ databases">
        <title>Genome sequence of Rothia aeria strain JCM11412.</title>
        <authorList>
            <person name="Nambu T."/>
        </authorList>
    </citation>
    <scope>NUCLEOTIDE SEQUENCE [LARGE SCALE GENOMIC DNA]</scope>
    <source>
        <strain evidence="4 5">JCM 11412</strain>
    </source>
</reference>
<proteinExistence type="predicted"/>
<dbReference type="InterPro" id="IPR046348">
    <property type="entry name" value="SIS_dom_sf"/>
</dbReference>
<dbReference type="SUPFAM" id="SSF53697">
    <property type="entry name" value="SIS domain"/>
    <property type="match status" value="1"/>
</dbReference>
<dbReference type="Proteomes" id="UP000250241">
    <property type="component" value="Chromosome"/>
</dbReference>
<keyword evidence="5" id="KW-1185">Reference proteome</keyword>
<accession>A0A2Z5R1M7</accession>
<protein>
    <submittedName>
        <fullName evidence="4">Glucose-6-phosphate isomerase</fullName>
    </submittedName>
</protein>